<dbReference type="EMBL" id="FWFY01000013">
    <property type="protein sequence ID" value="SLN67506.1"/>
    <property type="molecule type" value="Genomic_DNA"/>
</dbReference>
<dbReference type="InterPro" id="IPR027417">
    <property type="entry name" value="P-loop_NTPase"/>
</dbReference>
<evidence type="ECO:0000313" key="2">
    <source>
        <dbReference type="EMBL" id="SLN67506.1"/>
    </source>
</evidence>
<dbReference type="Proteomes" id="UP000240624">
    <property type="component" value="Unassembled WGS sequence"/>
</dbReference>
<accession>A0A1X7A1G0</accession>
<evidence type="ECO:0000313" key="3">
    <source>
        <dbReference type="Proteomes" id="UP000193495"/>
    </source>
</evidence>
<sequence length="275" mass="30193">MTHAKRRPVLAMTTSLKGGTGKSFYASVLLDVLRHRQVPVAAFDADGAIGALSAMHAARDAAGRLRDPQSPGHGVVAYNIRDDSRTTLIDSLGCPEPLILHDLAGGSLADLQRLFDDRDGLHNFLRAAERLGITLVFFHMITPDRGSVESLAIHMELSAPYRDSALDIRHVAILNRRAAPRDADFPVWFGDRDPAGVPFGGKTRARFLEEGGIETSLPAIEARTAELVKRLQIPWRQAVRDPRLQLTDQQRVLNFLEQFETQMPGGLRDLAGLPA</sequence>
<organism evidence="2 3">
    <name type="scientific">Limimaricola soesokkakensis</name>
    <dbReference type="NCBI Taxonomy" id="1343159"/>
    <lineage>
        <taxon>Bacteria</taxon>
        <taxon>Pseudomonadati</taxon>
        <taxon>Pseudomonadota</taxon>
        <taxon>Alphaproteobacteria</taxon>
        <taxon>Rhodobacterales</taxon>
        <taxon>Paracoccaceae</taxon>
        <taxon>Limimaricola</taxon>
    </lineage>
</organism>
<proteinExistence type="predicted"/>
<gene>
    <name evidence="1" type="ORF">CLV79_11551</name>
    <name evidence="2" type="ORF">LOS8367_03374</name>
</gene>
<dbReference type="RefSeq" id="WP_085897680.1">
    <property type="nucleotide sequence ID" value="NZ_FWFY01000013.1"/>
</dbReference>
<protein>
    <recommendedName>
        <fullName evidence="5">CobQ/CobB/MinD/ParA nucleotide binding domain-containing protein</fullName>
    </recommendedName>
</protein>
<dbReference type="EMBL" id="PYGB01000015">
    <property type="protein sequence ID" value="PSK81583.1"/>
    <property type="molecule type" value="Genomic_DNA"/>
</dbReference>
<evidence type="ECO:0000313" key="1">
    <source>
        <dbReference type="EMBL" id="PSK81583.1"/>
    </source>
</evidence>
<dbReference type="SUPFAM" id="SSF52540">
    <property type="entry name" value="P-loop containing nucleoside triphosphate hydrolases"/>
    <property type="match status" value="1"/>
</dbReference>
<dbReference type="Proteomes" id="UP000193495">
    <property type="component" value="Unassembled WGS sequence"/>
</dbReference>
<reference evidence="1 4" key="2">
    <citation type="submission" date="2018-03" db="EMBL/GenBank/DDBJ databases">
        <title>Genomic Encyclopedia of Archaeal and Bacterial Type Strains, Phase II (KMG-II): from individual species to whole genera.</title>
        <authorList>
            <person name="Goeker M."/>
        </authorList>
    </citation>
    <scope>NUCLEOTIDE SEQUENCE [LARGE SCALE GENOMIC DNA]</scope>
    <source>
        <strain evidence="1 4">DSM 29956</strain>
    </source>
</reference>
<evidence type="ECO:0008006" key="5">
    <source>
        <dbReference type="Google" id="ProtNLM"/>
    </source>
</evidence>
<dbReference type="AlphaFoldDB" id="A0A1X7A1G0"/>
<evidence type="ECO:0000313" key="4">
    <source>
        <dbReference type="Proteomes" id="UP000240624"/>
    </source>
</evidence>
<name>A0A1X7A1G0_9RHOB</name>
<reference evidence="2 3" key="1">
    <citation type="submission" date="2017-03" db="EMBL/GenBank/DDBJ databases">
        <authorList>
            <person name="Afonso C.L."/>
            <person name="Miller P.J."/>
            <person name="Scott M.A."/>
            <person name="Spackman E."/>
            <person name="Goraichik I."/>
            <person name="Dimitrov K.M."/>
            <person name="Suarez D.L."/>
            <person name="Swayne D.E."/>
        </authorList>
    </citation>
    <scope>NUCLEOTIDE SEQUENCE [LARGE SCALE GENOMIC DNA]</scope>
    <source>
        <strain evidence="2 3">CECT 8367</strain>
    </source>
</reference>
<keyword evidence="4" id="KW-1185">Reference proteome</keyword>
<dbReference type="OrthoDB" id="7279125at2"/>